<organism evidence="2 3">
    <name type="scientific">[Myrmecia] bisecta</name>
    <dbReference type="NCBI Taxonomy" id="41462"/>
    <lineage>
        <taxon>Eukaryota</taxon>
        <taxon>Viridiplantae</taxon>
        <taxon>Chlorophyta</taxon>
        <taxon>core chlorophytes</taxon>
        <taxon>Trebouxiophyceae</taxon>
        <taxon>Trebouxiales</taxon>
        <taxon>Trebouxiaceae</taxon>
        <taxon>Myrmecia</taxon>
    </lineage>
</organism>
<reference evidence="2 3" key="1">
    <citation type="journal article" date="2024" name="Nat. Commun.">
        <title>Phylogenomics reveals the evolutionary origins of lichenization in chlorophyte algae.</title>
        <authorList>
            <person name="Puginier C."/>
            <person name="Libourel C."/>
            <person name="Otte J."/>
            <person name="Skaloud P."/>
            <person name="Haon M."/>
            <person name="Grisel S."/>
            <person name="Petersen M."/>
            <person name="Berrin J.G."/>
            <person name="Delaux P.M."/>
            <person name="Dal Grande F."/>
            <person name="Keller J."/>
        </authorList>
    </citation>
    <scope>NUCLEOTIDE SEQUENCE [LARGE SCALE GENOMIC DNA]</scope>
    <source>
        <strain evidence="2 3">SAG 2043</strain>
    </source>
</reference>
<name>A0AAW1Q2B6_9CHLO</name>
<proteinExistence type="predicted"/>
<evidence type="ECO:0000256" key="1">
    <source>
        <dbReference type="SAM" id="MobiDB-lite"/>
    </source>
</evidence>
<accession>A0AAW1Q2B6</accession>
<comment type="caution">
    <text evidence="2">The sequence shown here is derived from an EMBL/GenBank/DDBJ whole genome shotgun (WGS) entry which is preliminary data.</text>
</comment>
<dbReference type="AlphaFoldDB" id="A0AAW1Q2B6"/>
<evidence type="ECO:0000313" key="2">
    <source>
        <dbReference type="EMBL" id="KAK9814467.1"/>
    </source>
</evidence>
<dbReference type="EMBL" id="JALJOR010000007">
    <property type="protein sequence ID" value="KAK9814467.1"/>
    <property type="molecule type" value="Genomic_DNA"/>
</dbReference>
<dbReference type="Proteomes" id="UP001489004">
    <property type="component" value="Unassembled WGS sequence"/>
</dbReference>
<sequence>MQWRPSAQLPCIEPGRSDHETGRPAGKPHTGPPVTTYQRAAAGVESFWKGTGASLALPIGSAKTNRADQKAHIQLGTKEPFAAQLIEGPKPPRIRGITGYTGKQPTPEQHREPPPRDDPSHLTAINAYDALKPRCYGIVGYTGHQPTPQAAGMLAHILSEAIELKRRSSVLPMEALAKSASASPRNQCLTQAGMTRPEQRRAVTRRQQPFIGAGELDSYGLPLQSYQQTSHRYTCYGGTTNETEKGKR</sequence>
<keyword evidence="3" id="KW-1185">Reference proteome</keyword>
<gene>
    <name evidence="2" type="ORF">WJX72_006432</name>
</gene>
<feature type="compositionally biased region" description="Basic and acidic residues" evidence="1">
    <location>
        <begin position="108"/>
        <end position="119"/>
    </location>
</feature>
<evidence type="ECO:0000313" key="3">
    <source>
        <dbReference type="Proteomes" id="UP001489004"/>
    </source>
</evidence>
<feature type="region of interest" description="Disordered" evidence="1">
    <location>
        <begin position="1"/>
        <end position="35"/>
    </location>
</feature>
<feature type="region of interest" description="Disordered" evidence="1">
    <location>
        <begin position="88"/>
        <end position="119"/>
    </location>
</feature>
<protein>
    <submittedName>
        <fullName evidence="2">Uncharacterized protein</fullName>
    </submittedName>
</protein>